<dbReference type="Pfam" id="PF00001">
    <property type="entry name" value="7tm_1"/>
    <property type="match status" value="1"/>
</dbReference>
<organism evidence="11 12">
    <name type="scientific">Adineta ricciae</name>
    <name type="common">Rotifer</name>
    <dbReference type="NCBI Taxonomy" id="249248"/>
    <lineage>
        <taxon>Eukaryota</taxon>
        <taxon>Metazoa</taxon>
        <taxon>Spiralia</taxon>
        <taxon>Gnathifera</taxon>
        <taxon>Rotifera</taxon>
        <taxon>Eurotatoria</taxon>
        <taxon>Bdelloidea</taxon>
        <taxon>Adinetida</taxon>
        <taxon>Adinetidae</taxon>
        <taxon>Adineta</taxon>
    </lineage>
</organism>
<evidence type="ECO:0000256" key="4">
    <source>
        <dbReference type="ARBA" id="ARBA00022989"/>
    </source>
</evidence>
<reference evidence="11" key="1">
    <citation type="submission" date="2021-02" db="EMBL/GenBank/DDBJ databases">
        <authorList>
            <person name="Nowell W R."/>
        </authorList>
    </citation>
    <scope>NUCLEOTIDE SEQUENCE</scope>
</reference>
<comment type="caution">
    <text evidence="11">The sequence shown here is derived from an EMBL/GenBank/DDBJ whole genome shotgun (WGS) entry which is preliminary data.</text>
</comment>
<dbReference type="AlphaFoldDB" id="A0A815R2H0"/>
<sequence>MVVLEPWFIPVDIISIMGTGIAAILGLISLLIIIFDKKCHTLPMMLIANASISAIAWGFSMFSIAIFTLQNDLQQVQTYDIFCIVRPYFGYGLCGTFNFSFTLQAFYRYMLVVYPNRLFYQSTRFQLFLIILTWIYGFIVPIEFIARDEVIYNVDNQICQVPLHLSFSVIYMANCVYLIPIFIIILIYYKLLRYVKRLNTHTTSVNIVARARHELKMVTRIITIIMILLILGIPYVIFILMSFFTIPPKYHFRIAFIFLDVSMGCVLIVLFLFTDQFKRFIKPRRNIEPGTIVHIPITL</sequence>
<dbReference type="GO" id="GO:0005886">
    <property type="term" value="C:plasma membrane"/>
    <property type="evidence" value="ECO:0007669"/>
    <property type="project" value="UniProtKB-SubCell"/>
</dbReference>
<dbReference type="InterPro" id="IPR000276">
    <property type="entry name" value="GPCR_Rhodpsn"/>
</dbReference>
<evidence type="ECO:0000256" key="6">
    <source>
        <dbReference type="ARBA" id="ARBA00023136"/>
    </source>
</evidence>
<feature type="transmembrane region" description="Helical" evidence="9">
    <location>
        <begin position="13"/>
        <end position="34"/>
    </location>
</feature>
<feature type="transmembrane region" description="Helical" evidence="9">
    <location>
        <begin position="166"/>
        <end position="189"/>
    </location>
</feature>
<evidence type="ECO:0000259" key="10">
    <source>
        <dbReference type="PROSITE" id="PS50262"/>
    </source>
</evidence>
<keyword evidence="7" id="KW-0675">Receptor</keyword>
<evidence type="ECO:0000256" key="2">
    <source>
        <dbReference type="ARBA" id="ARBA00022475"/>
    </source>
</evidence>
<dbReference type="GO" id="GO:0004930">
    <property type="term" value="F:G protein-coupled receptor activity"/>
    <property type="evidence" value="ECO:0007669"/>
    <property type="project" value="UniProtKB-KW"/>
</dbReference>
<feature type="transmembrane region" description="Helical" evidence="9">
    <location>
        <begin position="221"/>
        <end position="244"/>
    </location>
</feature>
<keyword evidence="6 9" id="KW-0472">Membrane</keyword>
<comment type="subcellular location">
    <subcellularLocation>
        <location evidence="1">Cell membrane</location>
        <topology evidence="1">Multi-pass membrane protein</topology>
    </subcellularLocation>
</comment>
<keyword evidence="2" id="KW-1003">Cell membrane</keyword>
<keyword evidence="4 9" id="KW-1133">Transmembrane helix</keyword>
<keyword evidence="5" id="KW-0297">G-protein coupled receptor</keyword>
<evidence type="ECO:0000256" key="8">
    <source>
        <dbReference type="ARBA" id="ARBA00023224"/>
    </source>
</evidence>
<dbReference type="SUPFAM" id="SSF81321">
    <property type="entry name" value="Family A G protein-coupled receptor-like"/>
    <property type="match status" value="1"/>
</dbReference>
<evidence type="ECO:0000256" key="7">
    <source>
        <dbReference type="ARBA" id="ARBA00023170"/>
    </source>
</evidence>
<name>A0A815R2H0_ADIRI</name>
<feature type="transmembrane region" description="Helical" evidence="9">
    <location>
        <begin position="127"/>
        <end position="146"/>
    </location>
</feature>
<keyword evidence="3 9" id="KW-0812">Transmembrane</keyword>
<dbReference type="PROSITE" id="PS50262">
    <property type="entry name" value="G_PROTEIN_RECEP_F1_2"/>
    <property type="match status" value="1"/>
</dbReference>
<accession>A0A815R2H0</accession>
<dbReference type="Gene3D" id="1.20.1070.10">
    <property type="entry name" value="Rhodopsin 7-helix transmembrane proteins"/>
    <property type="match status" value="1"/>
</dbReference>
<feature type="domain" description="G-protein coupled receptors family 1 profile" evidence="10">
    <location>
        <begin position="25"/>
        <end position="271"/>
    </location>
</feature>
<protein>
    <recommendedName>
        <fullName evidence="10">G-protein coupled receptors family 1 profile domain-containing protein</fullName>
    </recommendedName>
</protein>
<proteinExistence type="predicted"/>
<keyword evidence="8" id="KW-0807">Transducer</keyword>
<dbReference type="PANTHER" id="PTHR24228">
    <property type="entry name" value="B2 BRADYKININ RECEPTOR/ANGIOTENSIN II RECEPTOR"/>
    <property type="match status" value="1"/>
</dbReference>
<evidence type="ECO:0000256" key="3">
    <source>
        <dbReference type="ARBA" id="ARBA00022692"/>
    </source>
</evidence>
<evidence type="ECO:0000313" key="12">
    <source>
        <dbReference type="Proteomes" id="UP000663852"/>
    </source>
</evidence>
<dbReference type="PANTHER" id="PTHR24228:SF59">
    <property type="entry name" value="NEUROPEPTIDE RECEPTOR 15"/>
    <property type="match status" value="1"/>
</dbReference>
<dbReference type="EMBL" id="CAJNOJ010000507">
    <property type="protein sequence ID" value="CAF1471240.1"/>
    <property type="molecule type" value="Genomic_DNA"/>
</dbReference>
<feature type="transmembrane region" description="Helical" evidence="9">
    <location>
        <begin position="46"/>
        <end position="68"/>
    </location>
</feature>
<evidence type="ECO:0000256" key="9">
    <source>
        <dbReference type="SAM" id="Phobius"/>
    </source>
</evidence>
<evidence type="ECO:0000256" key="1">
    <source>
        <dbReference type="ARBA" id="ARBA00004651"/>
    </source>
</evidence>
<dbReference type="InterPro" id="IPR017452">
    <property type="entry name" value="GPCR_Rhodpsn_7TM"/>
</dbReference>
<feature type="transmembrane region" description="Helical" evidence="9">
    <location>
        <begin position="88"/>
        <end position="107"/>
    </location>
</feature>
<dbReference type="Proteomes" id="UP000663852">
    <property type="component" value="Unassembled WGS sequence"/>
</dbReference>
<evidence type="ECO:0000313" key="11">
    <source>
        <dbReference type="EMBL" id="CAF1471240.1"/>
    </source>
</evidence>
<gene>
    <name evidence="11" type="ORF">EDS130_LOCUS40809</name>
</gene>
<evidence type="ECO:0000256" key="5">
    <source>
        <dbReference type="ARBA" id="ARBA00023040"/>
    </source>
</evidence>
<feature type="transmembrane region" description="Helical" evidence="9">
    <location>
        <begin position="250"/>
        <end position="274"/>
    </location>
</feature>